<dbReference type="AlphaFoldDB" id="A0A6S6TYW1"/>
<keyword evidence="2" id="KW-0812">Transmembrane</keyword>
<gene>
    <name evidence="3" type="ORF">HELGO_WM5085</name>
</gene>
<keyword evidence="2" id="KW-0472">Membrane</keyword>
<proteinExistence type="predicted"/>
<organism evidence="3">
    <name type="scientific">uncultured Sulfurovum sp</name>
    <dbReference type="NCBI Taxonomy" id="269237"/>
    <lineage>
        <taxon>Bacteria</taxon>
        <taxon>Pseudomonadati</taxon>
        <taxon>Campylobacterota</taxon>
        <taxon>Epsilonproteobacteria</taxon>
        <taxon>Campylobacterales</taxon>
        <taxon>Sulfurovaceae</taxon>
        <taxon>Sulfurovum</taxon>
        <taxon>environmental samples</taxon>
    </lineage>
</organism>
<feature type="compositionally biased region" description="Low complexity" evidence="1">
    <location>
        <begin position="223"/>
        <end position="255"/>
    </location>
</feature>
<evidence type="ECO:0000313" key="3">
    <source>
        <dbReference type="EMBL" id="CAA6820366.1"/>
    </source>
</evidence>
<accession>A0A6S6TYW1</accession>
<feature type="region of interest" description="Disordered" evidence="1">
    <location>
        <begin position="217"/>
        <end position="255"/>
    </location>
</feature>
<sequence length="255" mass="29429">MESSYLYVLPLPLALVGYWFLTKSKRREKYLENYLFPEALKVALSKEFNDAQQEEILEALREYFFILNKANNAKFFVPSKAILKAWKAFVVLECYPNFSKKVFGSLIVPPRLSKKISKWTLRNAVRTVYALATLREGIERKKVRRLPLIFKLDAKLKLDKGTKFEFKKTKSKNGKRKAMRKRQDTARFSLSYSSDDYWECSIESDFIDFSIRNESSMSEYDDNTSTQSSDSNTSSTNTSTPSNNDSSFDSGSSSD</sequence>
<feature type="transmembrane region" description="Helical" evidence="2">
    <location>
        <begin position="6"/>
        <end position="21"/>
    </location>
</feature>
<reference evidence="3" key="1">
    <citation type="submission" date="2020-01" db="EMBL/GenBank/DDBJ databases">
        <authorList>
            <person name="Meier V. D."/>
            <person name="Meier V D."/>
        </authorList>
    </citation>
    <scope>NUCLEOTIDE SEQUENCE</scope>
    <source>
        <strain evidence="3">HLG_WM_MAG_05</strain>
    </source>
</reference>
<protein>
    <submittedName>
        <fullName evidence="3">Uncharacterized protein</fullName>
    </submittedName>
</protein>
<evidence type="ECO:0000256" key="1">
    <source>
        <dbReference type="SAM" id="MobiDB-lite"/>
    </source>
</evidence>
<evidence type="ECO:0000256" key="2">
    <source>
        <dbReference type="SAM" id="Phobius"/>
    </source>
</evidence>
<keyword evidence="2" id="KW-1133">Transmembrane helix</keyword>
<name>A0A6S6TYW1_9BACT</name>
<dbReference type="EMBL" id="CACVAU010000058">
    <property type="protein sequence ID" value="CAA6820366.1"/>
    <property type="molecule type" value="Genomic_DNA"/>
</dbReference>